<dbReference type="Proteomes" id="UP000515317">
    <property type="component" value="Chromosome"/>
</dbReference>
<dbReference type="KEGG" id="tso:IZ6_21050"/>
<sequence length="166" mass="18381">MTNRRTFLAFAGAAALIAPKIGRAQGFNPELDALINDIRSEMRLGRPISQELALLRAYIELFNKNPPVDGAYQEALRSYDSIVDEVRGDSALISSLISEGTTGPSVRLYAANRDKLLSYIAKTEVFARTPTAIERAYLTCLIFVDVIAITGARSARWCIWPIQRDC</sequence>
<dbReference type="RefSeq" id="WP_222875019.1">
    <property type="nucleotide sequence ID" value="NZ_AP023361.1"/>
</dbReference>
<organism evidence="1 2">
    <name type="scientific">Terrihabitans soli</name>
    <dbReference type="NCBI Taxonomy" id="708113"/>
    <lineage>
        <taxon>Bacteria</taxon>
        <taxon>Pseudomonadati</taxon>
        <taxon>Pseudomonadota</taxon>
        <taxon>Alphaproteobacteria</taxon>
        <taxon>Hyphomicrobiales</taxon>
        <taxon>Terrihabitans</taxon>
    </lineage>
</organism>
<dbReference type="InterPro" id="IPR006311">
    <property type="entry name" value="TAT_signal"/>
</dbReference>
<evidence type="ECO:0000313" key="2">
    <source>
        <dbReference type="Proteomes" id="UP000515317"/>
    </source>
</evidence>
<dbReference type="AlphaFoldDB" id="A0A6S6QWG5"/>
<dbReference type="PROSITE" id="PS51318">
    <property type="entry name" value="TAT"/>
    <property type="match status" value="1"/>
</dbReference>
<accession>A0A6S6QWG5</accession>
<reference evidence="1 2" key="1">
    <citation type="submission" date="2020-08" db="EMBL/GenBank/DDBJ databases">
        <title>Genome sequence of Rhizobiales bacterium strain IZ6.</title>
        <authorList>
            <person name="Nakai R."/>
            <person name="Naganuma T."/>
        </authorList>
    </citation>
    <scope>NUCLEOTIDE SEQUENCE [LARGE SCALE GENOMIC DNA]</scope>
    <source>
        <strain evidence="1 2">IZ6</strain>
    </source>
</reference>
<evidence type="ECO:0000313" key="1">
    <source>
        <dbReference type="EMBL" id="BCJ91370.1"/>
    </source>
</evidence>
<keyword evidence="2" id="KW-1185">Reference proteome</keyword>
<proteinExistence type="predicted"/>
<gene>
    <name evidence="1" type="ORF">IZ6_21050</name>
</gene>
<name>A0A6S6QWG5_9HYPH</name>
<protein>
    <submittedName>
        <fullName evidence="1">Uncharacterized protein</fullName>
    </submittedName>
</protein>
<dbReference type="EMBL" id="AP023361">
    <property type="protein sequence ID" value="BCJ91370.1"/>
    <property type="molecule type" value="Genomic_DNA"/>
</dbReference>